<gene>
    <name evidence="2" type="ORF">I4W93_004045</name>
</gene>
<keyword evidence="3" id="KW-1185">Reference proteome</keyword>
<reference evidence="2 3" key="1">
    <citation type="submission" date="2021-08" db="EMBL/GenBank/DDBJ databases">
        <title>Rheinheimera aquimaris sp. nov., isolated from seawater of the East Sea in Korea.</title>
        <authorList>
            <person name="Kim K.H."/>
            <person name="Wenting R."/>
            <person name="Kim K.R."/>
            <person name="Jeon C.O."/>
        </authorList>
    </citation>
    <scope>NUCLEOTIDE SEQUENCE [LARGE SCALE GENOMIC DNA]</scope>
    <source>
        <strain evidence="2 3">MA-13</strain>
    </source>
</reference>
<feature type="domain" description="Large polyvalent protein-associated" evidence="1">
    <location>
        <begin position="188"/>
        <end position="258"/>
    </location>
</feature>
<dbReference type="NCBIfam" id="NF041907">
    <property type="entry name" value="CLCA_X"/>
    <property type="match status" value="1"/>
</dbReference>
<accession>A0ABS7X5E8</accession>
<name>A0ABS7X5E8_9GAMM</name>
<evidence type="ECO:0000259" key="1">
    <source>
        <dbReference type="Pfam" id="PF18796"/>
    </source>
</evidence>
<evidence type="ECO:0000313" key="2">
    <source>
        <dbReference type="EMBL" id="MBZ9610759.1"/>
    </source>
</evidence>
<protein>
    <recommendedName>
        <fullName evidence="1">Large polyvalent protein-associated domain-containing protein</fullName>
    </recommendedName>
</protein>
<dbReference type="Pfam" id="PF18796">
    <property type="entry name" value="LPD1"/>
    <property type="match status" value="1"/>
</dbReference>
<dbReference type="EMBL" id="JAERPS020000001">
    <property type="protein sequence ID" value="MBZ9610759.1"/>
    <property type="molecule type" value="Genomic_DNA"/>
</dbReference>
<evidence type="ECO:0000313" key="3">
    <source>
        <dbReference type="Proteomes" id="UP000663814"/>
    </source>
</evidence>
<proteinExistence type="predicted"/>
<comment type="caution">
    <text evidence="2">The sequence shown here is derived from an EMBL/GenBank/DDBJ whole genome shotgun (WGS) entry which is preliminary data.</text>
</comment>
<sequence>MTRTRQRIQRQYYRNGPPHRGGADVSFTDLVKIFAFNSIHIGRWVTPEELQLAANLFFDAFCDLQQLLQVPPQVISLNGSLAITFGIGGQPGVCAHYQPQGRILALAKNAGGGSLAHEWFHAFDHYISAKMFAKKATRNQFASSAWLQNLPIVPHYLNELLSAAFQTLYLSADGQNKSDFFEHCKQLDYSSNSFYLAMPEEMAARAFEKVLQRQPLKNNFLVAGTLQGKAADNGIYPTDNLSDALGKIWLEYFQLLGQGLRYQANNRS</sequence>
<organism evidence="2 3">
    <name type="scientific">Rheinheimera maricola</name>
    <dbReference type="NCBI Taxonomy" id="2793282"/>
    <lineage>
        <taxon>Bacteria</taxon>
        <taxon>Pseudomonadati</taxon>
        <taxon>Pseudomonadota</taxon>
        <taxon>Gammaproteobacteria</taxon>
        <taxon>Chromatiales</taxon>
        <taxon>Chromatiaceae</taxon>
        <taxon>Rheinheimera</taxon>
    </lineage>
</organism>
<dbReference type="RefSeq" id="WP_205310658.1">
    <property type="nucleotide sequence ID" value="NZ_JAERPS020000001.1"/>
</dbReference>
<dbReference type="InterPro" id="IPR041047">
    <property type="entry name" value="LPD1"/>
</dbReference>
<dbReference type="Proteomes" id="UP000663814">
    <property type="component" value="Unassembled WGS sequence"/>
</dbReference>